<keyword evidence="4" id="KW-1185">Reference proteome</keyword>
<proteinExistence type="predicted"/>
<dbReference type="InParanoid" id="A0A2K2CWY2"/>
<dbReference type="Gramene" id="PNT66533">
    <property type="protein sequence ID" value="PNT66533"/>
    <property type="gene ID" value="BRADI_3g13733v3"/>
</dbReference>
<dbReference type="EnsemblPlants" id="PNT66533">
    <property type="protein sequence ID" value="PNT66533"/>
    <property type="gene ID" value="BRADI_3g13733v3"/>
</dbReference>
<accession>A0A2K2CWY2</accession>
<reference evidence="2" key="2">
    <citation type="submission" date="2017-06" db="EMBL/GenBank/DDBJ databases">
        <title>WGS assembly of Brachypodium distachyon.</title>
        <authorList>
            <consortium name="The International Brachypodium Initiative"/>
            <person name="Lucas S."/>
            <person name="Harmon-Smith M."/>
            <person name="Lail K."/>
            <person name="Tice H."/>
            <person name="Grimwood J."/>
            <person name="Bruce D."/>
            <person name="Barry K."/>
            <person name="Shu S."/>
            <person name="Lindquist E."/>
            <person name="Wang M."/>
            <person name="Pitluck S."/>
            <person name="Vogel J.P."/>
            <person name="Garvin D.F."/>
            <person name="Mockler T.C."/>
            <person name="Schmutz J."/>
            <person name="Rokhsar D."/>
            <person name="Bevan M.W."/>
        </authorList>
    </citation>
    <scope>NUCLEOTIDE SEQUENCE</scope>
    <source>
        <strain evidence="2">Bd21</strain>
    </source>
</reference>
<name>A0A2K2CWY2_BRADI</name>
<reference evidence="2 3" key="1">
    <citation type="journal article" date="2010" name="Nature">
        <title>Genome sequencing and analysis of the model grass Brachypodium distachyon.</title>
        <authorList>
            <consortium name="International Brachypodium Initiative"/>
        </authorList>
    </citation>
    <scope>NUCLEOTIDE SEQUENCE [LARGE SCALE GENOMIC DNA]</scope>
    <source>
        <strain evidence="2 3">Bd21</strain>
    </source>
</reference>
<evidence type="ECO:0000256" key="1">
    <source>
        <dbReference type="SAM" id="MobiDB-lite"/>
    </source>
</evidence>
<feature type="region of interest" description="Disordered" evidence="1">
    <location>
        <begin position="1"/>
        <end position="27"/>
    </location>
</feature>
<organism evidence="2">
    <name type="scientific">Brachypodium distachyon</name>
    <name type="common">Purple false brome</name>
    <name type="synonym">Trachynia distachya</name>
    <dbReference type="NCBI Taxonomy" id="15368"/>
    <lineage>
        <taxon>Eukaryota</taxon>
        <taxon>Viridiplantae</taxon>
        <taxon>Streptophyta</taxon>
        <taxon>Embryophyta</taxon>
        <taxon>Tracheophyta</taxon>
        <taxon>Spermatophyta</taxon>
        <taxon>Magnoliopsida</taxon>
        <taxon>Liliopsida</taxon>
        <taxon>Poales</taxon>
        <taxon>Poaceae</taxon>
        <taxon>BOP clade</taxon>
        <taxon>Pooideae</taxon>
        <taxon>Stipodae</taxon>
        <taxon>Brachypodieae</taxon>
        <taxon>Brachypodium</taxon>
    </lineage>
</organism>
<dbReference type="Proteomes" id="UP000008810">
    <property type="component" value="Chromosome 3"/>
</dbReference>
<dbReference type="EMBL" id="CM000882">
    <property type="protein sequence ID" value="PNT66533.1"/>
    <property type="molecule type" value="Genomic_DNA"/>
</dbReference>
<evidence type="ECO:0000313" key="4">
    <source>
        <dbReference type="Proteomes" id="UP000008810"/>
    </source>
</evidence>
<gene>
    <name evidence="2" type="ORF">BRADI_3g13733v3</name>
</gene>
<reference evidence="3" key="3">
    <citation type="submission" date="2018-08" db="UniProtKB">
        <authorList>
            <consortium name="EnsemblPlants"/>
        </authorList>
    </citation>
    <scope>IDENTIFICATION</scope>
    <source>
        <strain evidence="3">cv. Bd21</strain>
    </source>
</reference>
<evidence type="ECO:0000313" key="2">
    <source>
        <dbReference type="EMBL" id="PNT66533.1"/>
    </source>
</evidence>
<evidence type="ECO:0000313" key="3">
    <source>
        <dbReference type="EnsemblPlants" id="PNT66533"/>
    </source>
</evidence>
<dbReference type="AlphaFoldDB" id="A0A2K2CWY2"/>
<sequence>MARPMRPSSSSSSPSPASTSSVRARSSLARIRTAITRRCCWPPKTTGAGQYGCTMDDVDAQLPMYTNTHLIN</sequence>
<protein>
    <submittedName>
        <fullName evidence="2 3">Uncharacterized protein</fullName>
    </submittedName>
</protein>